<accession>A0ABY6CVH8</accession>
<dbReference type="Proteomes" id="UP001062165">
    <property type="component" value="Chromosome"/>
</dbReference>
<proteinExistence type="predicted"/>
<organism evidence="1 2">
    <name type="scientific">Reichenbachiella carrageenanivorans</name>
    <dbReference type="NCBI Taxonomy" id="2979869"/>
    <lineage>
        <taxon>Bacteria</taxon>
        <taxon>Pseudomonadati</taxon>
        <taxon>Bacteroidota</taxon>
        <taxon>Cytophagia</taxon>
        <taxon>Cytophagales</taxon>
        <taxon>Reichenbachiellaceae</taxon>
        <taxon>Reichenbachiella</taxon>
    </lineage>
</organism>
<name>A0ABY6CVH8_9BACT</name>
<protein>
    <submittedName>
        <fullName evidence="1">Uncharacterized protein</fullName>
    </submittedName>
</protein>
<reference evidence="1" key="1">
    <citation type="submission" date="2022-10" db="EMBL/GenBank/DDBJ databases">
        <title>Comparative genomics and taxonomic characterization of three novel marine species of genus Reichenbachiella exhibiting antioxidant and polysaccharide degradation activities.</title>
        <authorList>
            <person name="Muhammad N."/>
            <person name="Lee Y.-J."/>
            <person name="Ko J."/>
            <person name="Kim S.-G."/>
        </authorList>
    </citation>
    <scope>NUCLEOTIDE SEQUENCE</scope>
    <source>
        <strain evidence="1">Wsw4-B4</strain>
    </source>
</reference>
<sequence length="49" mass="5607">MDKEVELKVSAQEVKLIFQALGKLPFEEVYDLIGKLNDQVNDQVNDQSK</sequence>
<keyword evidence="2" id="KW-1185">Reference proteome</keyword>
<dbReference type="EMBL" id="CP106735">
    <property type="protein sequence ID" value="UXX77739.1"/>
    <property type="molecule type" value="Genomic_DNA"/>
</dbReference>
<evidence type="ECO:0000313" key="2">
    <source>
        <dbReference type="Proteomes" id="UP001062165"/>
    </source>
</evidence>
<gene>
    <name evidence="1" type="ORF">N7E81_10195</name>
</gene>
<dbReference type="RefSeq" id="WP_263049486.1">
    <property type="nucleotide sequence ID" value="NZ_CP106735.1"/>
</dbReference>
<evidence type="ECO:0000313" key="1">
    <source>
        <dbReference type="EMBL" id="UXX77739.1"/>
    </source>
</evidence>